<evidence type="ECO:0000256" key="8">
    <source>
        <dbReference type="ARBA" id="ARBA00023163"/>
    </source>
</evidence>
<evidence type="ECO:0000256" key="2">
    <source>
        <dbReference type="ARBA" id="ARBA00022723"/>
    </source>
</evidence>
<protein>
    <recommendedName>
        <fullName evidence="11">BTB domain-containing protein</fullName>
    </recommendedName>
</protein>
<dbReference type="Ensembl" id="ENSNFUT00015016783.1">
    <property type="protein sequence ID" value="ENSNFUP00015016015.1"/>
    <property type="gene ID" value="ENSNFUG00015007697.1"/>
</dbReference>
<comment type="subcellular location">
    <subcellularLocation>
        <location evidence="1">Nucleus</location>
    </subcellularLocation>
</comment>
<feature type="domain" description="BTB" evidence="11">
    <location>
        <begin position="48"/>
        <end position="79"/>
    </location>
</feature>
<dbReference type="Proteomes" id="UP000694548">
    <property type="component" value="Chromosome sgr14"/>
</dbReference>
<dbReference type="GO" id="GO:0008270">
    <property type="term" value="F:zinc ion binding"/>
    <property type="evidence" value="ECO:0007669"/>
    <property type="project" value="UniProtKB-KW"/>
</dbReference>
<keyword evidence="8" id="KW-0804">Transcription</keyword>
<evidence type="ECO:0000256" key="5">
    <source>
        <dbReference type="ARBA" id="ARBA00022833"/>
    </source>
</evidence>
<evidence type="ECO:0000256" key="9">
    <source>
        <dbReference type="ARBA" id="ARBA00023242"/>
    </source>
</evidence>
<dbReference type="GO" id="GO:0000978">
    <property type="term" value="F:RNA polymerase II cis-regulatory region sequence-specific DNA binding"/>
    <property type="evidence" value="ECO:0007669"/>
    <property type="project" value="TreeGrafter"/>
</dbReference>
<dbReference type="GeneTree" id="ENSGT00940000177223"/>
<keyword evidence="3" id="KW-0677">Repeat</keyword>
<evidence type="ECO:0000256" key="1">
    <source>
        <dbReference type="ARBA" id="ARBA00004123"/>
    </source>
</evidence>
<dbReference type="PROSITE" id="PS50097">
    <property type="entry name" value="BTB"/>
    <property type="match status" value="1"/>
</dbReference>
<proteinExistence type="predicted"/>
<reference evidence="12" key="1">
    <citation type="submission" date="2014-08" db="EMBL/GenBank/DDBJ databases">
        <authorList>
            <person name="Senf B."/>
            <person name="Petzold A."/>
            <person name="Downie B.R."/>
            <person name="Koch P."/>
            <person name="Platzer M."/>
        </authorList>
    </citation>
    <scope>NUCLEOTIDE SEQUENCE [LARGE SCALE GENOMIC DNA]</scope>
    <source>
        <strain evidence="12">GRZ</strain>
    </source>
</reference>
<dbReference type="Gene3D" id="3.30.710.10">
    <property type="entry name" value="Potassium Channel Kv1.1, Chain A"/>
    <property type="match status" value="1"/>
</dbReference>
<dbReference type="AlphaFoldDB" id="A0A8C6L5M5"/>
<sequence>MVVILFLSLAVCSSQAFDGRRRVTKTMPSHGADVLSKLRSQREAGLFCDITLQTNGQSFSAHRAVLAAVSDHFQELFNEMDLSKKADIDLTGKSKVNVTCMVLKVNLFKLVITLYILLVQ</sequence>
<evidence type="ECO:0000313" key="13">
    <source>
        <dbReference type="Proteomes" id="UP000694548"/>
    </source>
</evidence>
<dbReference type="PANTHER" id="PTHR46105:SF5">
    <property type="entry name" value="ZINC FINGER AND BTB DOMAIN-CONTAINING PROTEIN 44 ISOFORM X1"/>
    <property type="match status" value="1"/>
</dbReference>
<keyword evidence="13" id="KW-1185">Reference proteome</keyword>
<keyword evidence="9" id="KW-0539">Nucleus</keyword>
<feature type="signal peptide" evidence="10">
    <location>
        <begin position="1"/>
        <end position="16"/>
    </location>
</feature>
<evidence type="ECO:0000313" key="12">
    <source>
        <dbReference type="Ensembl" id="ENSNFUP00015016015.1"/>
    </source>
</evidence>
<accession>A0A8C6L5M5</accession>
<feature type="chain" id="PRO_5034675653" description="BTB domain-containing protein" evidence="10">
    <location>
        <begin position="17"/>
        <end position="120"/>
    </location>
</feature>
<reference evidence="12" key="3">
    <citation type="submission" date="2025-09" db="UniProtKB">
        <authorList>
            <consortium name="Ensembl"/>
        </authorList>
    </citation>
    <scope>IDENTIFICATION</scope>
</reference>
<keyword evidence="2" id="KW-0479">Metal-binding</keyword>
<dbReference type="InterPro" id="IPR050457">
    <property type="entry name" value="ZnFinger_BTB_dom_contain"/>
</dbReference>
<reference evidence="12" key="2">
    <citation type="submission" date="2025-08" db="UniProtKB">
        <authorList>
            <consortium name="Ensembl"/>
        </authorList>
    </citation>
    <scope>IDENTIFICATION</scope>
</reference>
<evidence type="ECO:0000256" key="6">
    <source>
        <dbReference type="ARBA" id="ARBA00023015"/>
    </source>
</evidence>
<keyword evidence="5" id="KW-0862">Zinc</keyword>
<keyword evidence="10" id="KW-0732">Signal</keyword>
<keyword evidence="6" id="KW-0805">Transcription regulation</keyword>
<keyword evidence="7" id="KW-0238">DNA-binding</keyword>
<dbReference type="InterPro" id="IPR000210">
    <property type="entry name" value="BTB/POZ_dom"/>
</dbReference>
<dbReference type="PANTHER" id="PTHR46105">
    <property type="entry name" value="AGAP004733-PA"/>
    <property type="match status" value="1"/>
</dbReference>
<evidence type="ECO:0000259" key="11">
    <source>
        <dbReference type="PROSITE" id="PS50097"/>
    </source>
</evidence>
<evidence type="ECO:0000256" key="3">
    <source>
        <dbReference type="ARBA" id="ARBA00022737"/>
    </source>
</evidence>
<evidence type="ECO:0000256" key="10">
    <source>
        <dbReference type="SAM" id="SignalP"/>
    </source>
</evidence>
<dbReference type="Pfam" id="PF00651">
    <property type="entry name" value="BTB"/>
    <property type="match status" value="1"/>
</dbReference>
<dbReference type="SUPFAM" id="SSF54695">
    <property type="entry name" value="POZ domain"/>
    <property type="match status" value="1"/>
</dbReference>
<keyword evidence="4" id="KW-0863">Zinc-finger</keyword>
<name>A0A8C6L5M5_NOTFU</name>
<dbReference type="InterPro" id="IPR011333">
    <property type="entry name" value="SKP1/BTB/POZ_sf"/>
</dbReference>
<organism evidence="12 13">
    <name type="scientific">Nothobranchius furzeri</name>
    <name type="common">Turquoise killifish</name>
    <dbReference type="NCBI Taxonomy" id="105023"/>
    <lineage>
        <taxon>Eukaryota</taxon>
        <taxon>Metazoa</taxon>
        <taxon>Chordata</taxon>
        <taxon>Craniata</taxon>
        <taxon>Vertebrata</taxon>
        <taxon>Euteleostomi</taxon>
        <taxon>Actinopterygii</taxon>
        <taxon>Neopterygii</taxon>
        <taxon>Teleostei</taxon>
        <taxon>Neoteleostei</taxon>
        <taxon>Acanthomorphata</taxon>
        <taxon>Ovalentaria</taxon>
        <taxon>Atherinomorphae</taxon>
        <taxon>Cyprinodontiformes</taxon>
        <taxon>Nothobranchiidae</taxon>
        <taxon>Nothobranchius</taxon>
    </lineage>
</organism>
<evidence type="ECO:0000256" key="4">
    <source>
        <dbReference type="ARBA" id="ARBA00022771"/>
    </source>
</evidence>
<dbReference type="GO" id="GO:0000981">
    <property type="term" value="F:DNA-binding transcription factor activity, RNA polymerase II-specific"/>
    <property type="evidence" value="ECO:0007669"/>
    <property type="project" value="TreeGrafter"/>
</dbReference>
<evidence type="ECO:0000256" key="7">
    <source>
        <dbReference type="ARBA" id="ARBA00023125"/>
    </source>
</evidence>
<dbReference type="GO" id="GO:0005634">
    <property type="term" value="C:nucleus"/>
    <property type="evidence" value="ECO:0007669"/>
    <property type="project" value="UniProtKB-SubCell"/>
</dbReference>